<dbReference type="EMBL" id="CP003362">
    <property type="protein sequence ID" value="AGB49764.1"/>
    <property type="molecule type" value="Genomic_DNA"/>
</dbReference>
<dbReference type="RefSeq" id="WP_015324929.1">
    <property type="nucleotide sequence ID" value="NC_019977.1"/>
</dbReference>
<gene>
    <name evidence="1" type="ordered locus">Metho_1566</name>
</gene>
<protein>
    <submittedName>
        <fullName evidence="1">Uncharacterized protein</fullName>
    </submittedName>
</protein>
<dbReference type="AlphaFoldDB" id="L0L0I5"/>
<organism evidence="1 2">
    <name type="scientific">Methanomethylovorans hollandica (strain DSM 15978 / NBRC 107637 / DMS1)</name>
    <dbReference type="NCBI Taxonomy" id="867904"/>
    <lineage>
        <taxon>Archaea</taxon>
        <taxon>Methanobacteriati</taxon>
        <taxon>Methanobacteriota</taxon>
        <taxon>Stenosarchaea group</taxon>
        <taxon>Methanomicrobia</taxon>
        <taxon>Methanosarcinales</taxon>
        <taxon>Methanosarcinaceae</taxon>
        <taxon>Methanomethylovorans</taxon>
    </lineage>
</organism>
<evidence type="ECO:0000313" key="1">
    <source>
        <dbReference type="EMBL" id="AGB49764.1"/>
    </source>
</evidence>
<dbReference type="KEGG" id="mhz:Metho_1566"/>
<dbReference type="STRING" id="867904.Metho_1566"/>
<reference evidence="2" key="1">
    <citation type="submission" date="2012-02" db="EMBL/GenBank/DDBJ databases">
        <title>Complete sequence of chromosome of Methanomethylovorans hollandica DSM 15978.</title>
        <authorList>
            <person name="Lucas S."/>
            <person name="Copeland A."/>
            <person name="Lapidus A."/>
            <person name="Glavina del Rio T."/>
            <person name="Dalin E."/>
            <person name="Tice H."/>
            <person name="Bruce D."/>
            <person name="Goodwin L."/>
            <person name="Pitluck S."/>
            <person name="Peters L."/>
            <person name="Mikhailova N."/>
            <person name="Held B."/>
            <person name="Kyrpides N."/>
            <person name="Mavromatis K."/>
            <person name="Ivanova N."/>
            <person name="Brettin T."/>
            <person name="Detter J.C."/>
            <person name="Han C."/>
            <person name="Larimer F."/>
            <person name="Land M."/>
            <person name="Hauser L."/>
            <person name="Markowitz V."/>
            <person name="Cheng J.-F."/>
            <person name="Hugenholtz P."/>
            <person name="Woyke T."/>
            <person name="Wu D."/>
            <person name="Spring S."/>
            <person name="Schroeder M."/>
            <person name="Brambilla E."/>
            <person name="Klenk H.-P."/>
            <person name="Eisen J.A."/>
        </authorList>
    </citation>
    <scope>NUCLEOTIDE SEQUENCE [LARGE SCALE GENOMIC DNA]</scope>
    <source>
        <strain evidence="2">DSM 15978 / NBRC 107637 / DMS1</strain>
    </source>
</reference>
<dbReference type="HOGENOM" id="CLU_1064002_0_0_2"/>
<dbReference type="GeneID" id="14407375"/>
<evidence type="ECO:0000313" key="2">
    <source>
        <dbReference type="Proteomes" id="UP000010866"/>
    </source>
</evidence>
<keyword evidence="2" id="KW-1185">Reference proteome</keyword>
<dbReference type="Proteomes" id="UP000010866">
    <property type="component" value="Chromosome"/>
</dbReference>
<accession>L0L0I5</accession>
<name>L0L0I5_METHD</name>
<proteinExistence type="predicted"/>
<dbReference type="OrthoDB" id="123839at2157"/>
<sequence length="261" mass="29930">MQEYGTREQIYNLQNNTIQLLLSAQNEAREKLEQICQGIKVEVPLSQRQSLFLFPFADTVNLSDSIDIMIDRFINQIILLESIANPSLPVDLEDVFYFAKKMPVYDAFQIAEYVLNMYLQNNNNALKRIRADCQKLIPLNGSRFSSDSIEVKNDTVINLKASGNLQDSTKYVESLLKMVDVVIHSAEPLKARGARISPGESYLTDDIRLYFFKNRKIRLVFKKPEYTIKFITVLQAAHRPAKNIHLCEKQQLSIASYSSVI</sequence>